<comment type="caution">
    <text evidence="1">The sequence shown here is derived from an EMBL/GenBank/DDBJ whole genome shotgun (WGS) entry which is preliminary data.</text>
</comment>
<evidence type="ECO:0000313" key="2">
    <source>
        <dbReference type="Proteomes" id="UP000789375"/>
    </source>
</evidence>
<gene>
    <name evidence="1" type="ORF">FMOSSE_LOCUS11336</name>
</gene>
<accession>A0A9N9H0Q2</accession>
<evidence type="ECO:0000313" key="1">
    <source>
        <dbReference type="EMBL" id="CAG8648164.1"/>
    </source>
</evidence>
<reference evidence="1" key="1">
    <citation type="submission" date="2021-06" db="EMBL/GenBank/DDBJ databases">
        <authorList>
            <person name="Kallberg Y."/>
            <person name="Tangrot J."/>
            <person name="Rosling A."/>
        </authorList>
    </citation>
    <scope>NUCLEOTIDE SEQUENCE</scope>
    <source>
        <strain evidence="1">87-6 pot B 2015</strain>
    </source>
</reference>
<organism evidence="1 2">
    <name type="scientific">Funneliformis mosseae</name>
    <name type="common">Endomycorrhizal fungus</name>
    <name type="synonym">Glomus mosseae</name>
    <dbReference type="NCBI Taxonomy" id="27381"/>
    <lineage>
        <taxon>Eukaryota</taxon>
        <taxon>Fungi</taxon>
        <taxon>Fungi incertae sedis</taxon>
        <taxon>Mucoromycota</taxon>
        <taxon>Glomeromycotina</taxon>
        <taxon>Glomeromycetes</taxon>
        <taxon>Glomerales</taxon>
        <taxon>Glomeraceae</taxon>
        <taxon>Funneliformis</taxon>
    </lineage>
</organism>
<protein>
    <submittedName>
        <fullName evidence="1">8791_t:CDS:1</fullName>
    </submittedName>
</protein>
<proteinExistence type="predicted"/>
<name>A0A9N9H0Q2_FUNMO</name>
<dbReference type="Proteomes" id="UP000789375">
    <property type="component" value="Unassembled WGS sequence"/>
</dbReference>
<dbReference type="AlphaFoldDB" id="A0A9N9H0Q2"/>
<sequence length="345" mass="39422">MRYSKGPYQGNLLLPFLQNKALDFVNSTLYKAGQSSSSLIQNNKTLQKQITKLELRATARKPLLVDSQTLKEAIKAIIMKNKSQYTTEFINAATQVSQVGQISFRSTVQTKQIILRFLTGESLPLSFSIQSVICWNKEISEMHVNEIFDQGNSSEFHAFGIMADESTRGQKNFFIICLIFCNYKNNAPDFQLIEMKNLDNCTGKSVAQAIYNTFEINSHQCLTFVSDNTNYMSNKIGGAVALFNKLTGEICFGKLPSISGLSQKKLPENLLYLTLEIHDSYNKSNKETPMGINSDHIRMLYQERIQYKLPKYQQPLRTRWLYELTCAEQYTPDILRSFLVLLNNF</sequence>
<dbReference type="EMBL" id="CAJVPP010004339">
    <property type="protein sequence ID" value="CAG8648164.1"/>
    <property type="molecule type" value="Genomic_DNA"/>
</dbReference>
<keyword evidence="2" id="KW-1185">Reference proteome</keyword>